<comment type="caution">
    <text evidence="1">The sequence shown here is derived from an EMBL/GenBank/DDBJ whole genome shotgun (WGS) entry which is preliminary data.</text>
</comment>
<gene>
    <name evidence="1" type="ORF">HMPREF0201_02848</name>
</gene>
<dbReference type="EMBL" id="ATDT01000023">
    <property type="protein sequence ID" value="EPF16485.1"/>
    <property type="molecule type" value="Genomic_DNA"/>
</dbReference>
<accession>S3IU19</accession>
<name>S3IU19_9ENTR</name>
<dbReference type="HOGENOM" id="CLU_2877553_0_0_6"/>
<proteinExistence type="predicted"/>
<evidence type="ECO:0000313" key="1">
    <source>
        <dbReference type="EMBL" id="EPF16485.1"/>
    </source>
</evidence>
<organism evidence="1 2">
    <name type="scientific">Cedecea davisae DSM 4568</name>
    <dbReference type="NCBI Taxonomy" id="566551"/>
    <lineage>
        <taxon>Bacteria</taxon>
        <taxon>Pseudomonadati</taxon>
        <taxon>Pseudomonadota</taxon>
        <taxon>Gammaproteobacteria</taxon>
        <taxon>Enterobacterales</taxon>
        <taxon>Enterobacteriaceae</taxon>
        <taxon>Cedecea</taxon>
    </lineage>
</organism>
<evidence type="ECO:0000313" key="2">
    <source>
        <dbReference type="Proteomes" id="UP000014585"/>
    </source>
</evidence>
<sequence length="63" mass="6961">MCGASPPNKPLSWAIAFRSLGRRNLFGSPGLQNPRGRGCLQMESATQINNFCEIEFTRLTATF</sequence>
<protein>
    <submittedName>
        <fullName evidence="1">Uncharacterized protein</fullName>
    </submittedName>
</protein>
<dbReference type="AlphaFoldDB" id="S3IU19"/>
<dbReference type="Proteomes" id="UP000014585">
    <property type="component" value="Unassembled WGS sequence"/>
</dbReference>
<reference evidence="1 2" key="1">
    <citation type="submission" date="2013-04" db="EMBL/GenBank/DDBJ databases">
        <authorList>
            <person name="Weinstock G."/>
            <person name="Sodergren E."/>
            <person name="Lobos E.A."/>
            <person name="Fulton L."/>
            <person name="Fulton R."/>
            <person name="Courtney L."/>
            <person name="Fronick C."/>
            <person name="O'Laughlin M."/>
            <person name="Godfrey J."/>
            <person name="Wilson R.M."/>
            <person name="Miner T."/>
            <person name="Farmer C."/>
            <person name="Delehaunty K."/>
            <person name="Cordes M."/>
            <person name="Minx P."/>
            <person name="Tomlinson C."/>
            <person name="Chen J."/>
            <person name="Wollam A."/>
            <person name="Pepin K.H."/>
            <person name="Palsikar V.B."/>
            <person name="Zhang X."/>
            <person name="Suruliraj S."/>
            <person name="Perna N.T."/>
            <person name="Plunkett G."/>
            <person name="Warren W."/>
            <person name="Mitreva M."/>
            <person name="Mardis E.R."/>
            <person name="Wilson R.K."/>
        </authorList>
    </citation>
    <scope>NUCLEOTIDE SEQUENCE [LARGE SCALE GENOMIC DNA]</scope>
    <source>
        <strain evidence="1 2">DSM 4568</strain>
    </source>
</reference>